<comment type="caution">
    <text evidence="1">The sequence shown here is derived from an EMBL/GenBank/DDBJ whole genome shotgun (WGS) entry which is preliminary data.</text>
</comment>
<accession>A0A2C6L189</accession>
<dbReference type="EMBL" id="AWQQ01000161">
    <property type="protein sequence ID" value="PHJ36671.1"/>
    <property type="molecule type" value="Genomic_DNA"/>
</dbReference>
<dbReference type="AlphaFoldDB" id="A0A2C6L189"/>
<keyword evidence="2" id="KW-1185">Reference proteome</keyword>
<dbReference type="Proteomes" id="UP000222564">
    <property type="component" value="Unassembled WGS sequence"/>
</dbReference>
<proteinExistence type="predicted"/>
<sequence length="44" mass="5131">MYELYSCSIHCWYLGTLASIYTAYRIAKANYPENIVFILLLVPL</sequence>
<evidence type="ECO:0000313" key="1">
    <source>
        <dbReference type="EMBL" id="PHJ36671.1"/>
    </source>
</evidence>
<gene>
    <name evidence="1" type="ORF">P378_20900</name>
</gene>
<protein>
    <submittedName>
        <fullName evidence="1">Uncharacterized protein</fullName>
    </submittedName>
</protein>
<reference evidence="1 2" key="1">
    <citation type="submission" date="2013-09" db="EMBL/GenBank/DDBJ databases">
        <title>Biodegradation of hydrocarbons in the deep terrestrial subsurface : characterization of a microbial consortium composed of two Desulfotomaculum species originating from a deep geological formation.</title>
        <authorList>
            <person name="Aullo T."/>
            <person name="Berlendis S."/>
            <person name="Lascourreges J.-F."/>
            <person name="Dessort D."/>
            <person name="Saint-Laurent S."/>
            <person name="Schraauwers B."/>
            <person name="Mas J."/>
            <person name="Magot M."/>
            <person name="Ranchou-Peyruse A."/>
        </authorList>
    </citation>
    <scope>NUCLEOTIDE SEQUENCE [LARGE SCALE GENOMIC DNA]</scope>
    <source>
        <strain evidence="1 2">Bs107</strain>
    </source>
</reference>
<organism evidence="1 2">
    <name type="scientific">Desulforamulus profundi</name>
    <dbReference type="NCBI Taxonomy" id="1383067"/>
    <lineage>
        <taxon>Bacteria</taxon>
        <taxon>Bacillati</taxon>
        <taxon>Bacillota</taxon>
        <taxon>Clostridia</taxon>
        <taxon>Eubacteriales</taxon>
        <taxon>Peptococcaceae</taxon>
        <taxon>Desulforamulus</taxon>
    </lineage>
</organism>
<evidence type="ECO:0000313" key="2">
    <source>
        <dbReference type="Proteomes" id="UP000222564"/>
    </source>
</evidence>
<name>A0A2C6L189_9FIRM</name>